<feature type="domain" description="Ig-like" evidence="2">
    <location>
        <begin position="278"/>
        <end position="350"/>
    </location>
</feature>
<dbReference type="Proteomes" id="UP000008820">
    <property type="component" value="Chromosome 2"/>
</dbReference>
<feature type="compositionally biased region" description="Polar residues" evidence="1">
    <location>
        <begin position="236"/>
        <end position="247"/>
    </location>
</feature>
<dbReference type="OrthoDB" id="5359219at2759"/>
<feature type="compositionally biased region" description="Low complexity" evidence="1">
    <location>
        <begin position="201"/>
        <end position="222"/>
    </location>
</feature>
<organism evidence="3 4">
    <name type="scientific">Aedes aegypti</name>
    <name type="common">Yellowfever mosquito</name>
    <name type="synonym">Culex aegypti</name>
    <dbReference type="NCBI Taxonomy" id="7159"/>
    <lineage>
        <taxon>Eukaryota</taxon>
        <taxon>Metazoa</taxon>
        <taxon>Ecdysozoa</taxon>
        <taxon>Arthropoda</taxon>
        <taxon>Hexapoda</taxon>
        <taxon>Insecta</taxon>
        <taxon>Pterygota</taxon>
        <taxon>Neoptera</taxon>
        <taxon>Endopterygota</taxon>
        <taxon>Diptera</taxon>
        <taxon>Nematocera</taxon>
        <taxon>Culicoidea</taxon>
        <taxon>Culicidae</taxon>
        <taxon>Culicinae</taxon>
        <taxon>Aedini</taxon>
        <taxon>Aedes</taxon>
        <taxon>Stegomyia</taxon>
    </lineage>
</organism>
<dbReference type="GO" id="GO:0032589">
    <property type="term" value="C:neuron projection membrane"/>
    <property type="evidence" value="ECO:0007669"/>
    <property type="project" value="TreeGrafter"/>
</dbReference>
<gene>
    <name evidence="3" type="primary">5568978</name>
</gene>
<name>A0A1S4FFZ2_AEDAE</name>
<dbReference type="Pfam" id="PF13927">
    <property type="entry name" value="Ig_3"/>
    <property type="match status" value="1"/>
</dbReference>
<dbReference type="InterPro" id="IPR007110">
    <property type="entry name" value="Ig-like_dom"/>
</dbReference>
<evidence type="ECO:0000313" key="4">
    <source>
        <dbReference type="Proteomes" id="UP000008820"/>
    </source>
</evidence>
<dbReference type="PROSITE" id="PS50835">
    <property type="entry name" value="IG_LIKE"/>
    <property type="match status" value="2"/>
</dbReference>
<dbReference type="SUPFAM" id="SSF48726">
    <property type="entry name" value="Immunoglobulin"/>
    <property type="match status" value="2"/>
</dbReference>
<dbReference type="InterPro" id="IPR003599">
    <property type="entry name" value="Ig_sub"/>
</dbReference>
<accession>A0A1S4FFZ2</accession>
<proteinExistence type="predicted"/>
<keyword evidence="4" id="KW-1185">Reference proteome</keyword>
<evidence type="ECO:0000256" key="1">
    <source>
        <dbReference type="SAM" id="MobiDB-lite"/>
    </source>
</evidence>
<feature type="region of interest" description="Disordered" evidence="1">
    <location>
        <begin position="201"/>
        <end position="250"/>
    </location>
</feature>
<dbReference type="FunFam" id="2.60.40.10:FF:001320">
    <property type="entry name" value="Putative Defective proboscis extension response"/>
    <property type="match status" value="1"/>
</dbReference>
<sequence>MLWSSDRRRRRLEPPSAGLVHLTKWCTTLFIILESTSVGSGLVPPTTTINTSSTVSGPSSSASPASTTFITNPFSTERAPTVISSSTSASTDGTNLLLRQVDHAPRFAALVQSTASGHDRPVPETADPAVNSDPLLLLGGFRFPAQLLPEPISLPVDRGSGVRATVNSFSENVLSRTSPLVADSSSRESSLARSKSNIVNLGVSSSSSSSSSGSKIKSANLSVGDRGSSGKMSAAKGTSSETESTVNRVEGEFREIEGNFSKMFFETDNLTTISSQVGSIAVLPCVVRNIGEGVVSWIRRKDYHLLTIGVTTYSSDERFNIIRSEDSEEWPLQIKYVQLRDAGPYECQVSTHPPTSIFVQLDVVEAKAEIFGPSDKYLKPGSTLRLTCRVVQSNEPPLYIFWYHNNRMINYDVHLGVNVSTEADNRFSELVITHSNTLNSGNYSCVSNNAVAASTYVHILNGENPAAMQHGDHGNGVLVGTHLHLLVTVVTYQIINLLLCAH</sequence>
<dbReference type="InterPro" id="IPR003598">
    <property type="entry name" value="Ig_sub2"/>
</dbReference>
<dbReference type="InParanoid" id="A0A1S4FFZ2"/>
<dbReference type="PANTHER" id="PTHR23279">
    <property type="entry name" value="DEFECTIVE PROBOSCIS EXTENSION RESPONSE DPR -RELATED"/>
    <property type="match status" value="1"/>
</dbReference>
<reference evidence="3 4" key="1">
    <citation type="submission" date="2017-06" db="EMBL/GenBank/DDBJ databases">
        <title>Aedes aegypti genome working group (AGWG) sequencing and assembly.</title>
        <authorList>
            <consortium name="Aedes aegypti Genome Working Group (AGWG)"/>
            <person name="Matthews B.J."/>
        </authorList>
    </citation>
    <scope>NUCLEOTIDE SEQUENCE [LARGE SCALE GENOMIC DNA]</scope>
    <source>
        <strain evidence="3 4">LVP_AGWG</strain>
    </source>
</reference>
<dbReference type="AlphaFoldDB" id="A0A1S4FFZ2"/>
<dbReference type="Gene3D" id="2.60.40.10">
    <property type="entry name" value="Immunoglobulins"/>
    <property type="match status" value="2"/>
</dbReference>
<evidence type="ECO:0000259" key="2">
    <source>
        <dbReference type="PROSITE" id="PS50835"/>
    </source>
</evidence>
<dbReference type="SMART" id="SM00409">
    <property type="entry name" value="IG"/>
    <property type="match status" value="2"/>
</dbReference>
<dbReference type="VEuPathDB" id="VectorBase:AAEL007278"/>
<dbReference type="FunFam" id="2.60.40.10:FF:000129">
    <property type="entry name" value="CLUMA_CG018772, isoform A"/>
    <property type="match status" value="1"/>
</dbReference>
<evidence type="ECO:0000313" key="3">
    <source>
        <dbReference type="EnsemblMetazoa" id="AAEL007278-PA"/>
    </source>
</evidence>
<dbReference type="InterPro" id="IPR036179">
    <property type="entry name" value="Ig-like_dom_sf"/>
</dbReference>
<dbReference type="GO" id="GO:0050808">
    <property type="term" value="P:synapse organization"/>
    <property type="evidence" value="ECO:0007669"/>
    <property type="project" value="TreeGrafter"/>
</dbReference>
<dbReference type="SMART" id="SM00408">
    <property type="entry name" value="IGc2"/>
    <property type="match status" value="2"/>
</dbReference>
<reference evidence="3" key="2">
    <citation type="submission" date="2021-02" db="UniProtKB">
        <authorList>
            <consortium name="EnsemblMetazoa"/>
        </authorList>
    </citation>
    <scope>IDENTIFICATION</scope>
    <source>
        <strain evidence="3">LVP_AGWG</strain>
    </source>
</reference>
<feature type="domain" description="Ig-like" evidence="2">
    <location>
        <begin position="353"/>
        <end position="458"/>
    </location>
</feature>
<dbReference type="PANTHER" id="PTHR23279:SF37">
    <property type="entry name" value="DEFECTIVE PROBOSCIS EXTENSION RESPONSE 13, ISOFORM B"/>
    <property type="match status" value="1"/>
</dbReference>
<dbReference type="SMART" id="SM00406">
    <property type="entry name" value="IGv"/>
    <property type="match status" value="1"/>
</dbReference>
<protein>
    <recommendedName>
        <fullName evidence="2">Ig-like domain-containing protein</fullName>
    </recommendedName>
</protein>
<dbReference type="InterPro" id="IPR037448">
    <property type="entry name" value="Zig-8"/>
</dbReference>
<dbReference type="EnsemblMetazoa" id="AAEL007278-RA">
    <property type="protein sequence ID" value="AAEL007278-PA"/>
    <property type="gene ID" value="AAEL007278"/>
</dbReference>
<dbReference type="InterPro" id="IPR013106">
    <property type="entry name" value="Ig_V-set"/>
</dbReference>
<dbReference type="InterPro" id="IPR013783">
    <property type="entry name" value="Ig-like_fold"/>
</dbReference>